<dbReference type="Gene3D" id="1.20.910.10">
    <property type="entry name" value="Heme oxygenase-like"/>
    <property type="match status" value="1"/>
</dbReference>
<dbReference type="RefSeq" id="WP_110368751.1">
    <property type="nucleotide sequence ID" value="NZ_CP029287.2"/>
</dbReference>
<reference evidence="5" key="3">
    <citation type="submission" date="2020-03" db="EMBL/GenBank/DDBJ databases">
        <title>Sequencing and Assembly of Multiple Reported Metal-Biooxidizing Members of the Extremely Thermoacidophilic Archaeal Family Sulfolobaceae.</title>
        <authorList>
            <person name="Counts J.A."/>
            <person name="Kelly R.M."/>
        </authorList>
    </citation>
    <scope>NUCLEOTIDE SEQUENCE [LARGE SCALE GENOMIC DNA]</scope>
    <source>
        <strain evidence="5">HO1-1</strain>
    </source>
</reference>
<evidence type="ECO:0000259" key="2">
    <source>
        <dbReference type="Pfam" id="PF03070"/>
    </source>
</evidence>
<reference evidence="4 5" key="1">
    <citation type="submission" date="2018-05" db="EMBL/GenBank/DDBJ databases">
        <title>Complete Genome Sequences of Extremely Thermoacidophilic, Metal-Mobilizing Type-Strain Members of the Archaeal Family Sulfolobaceae: Acidianus brierleyi DSM-1651T, Acidianus sulfidivorans DSM-18786T, Metallosphaera hakonensis DSM-7519T, and Metallosphaera prunae DSM-10039T.</title>
        <authorList>
            <person name="Counts J.A."/>
            <person name="Kelly R.M."/>
        </authorList>
    </citation>
    <scope>NUCLEOTIDE SEQUENCE [LARGE SCALE GENOMIC DNA]</scope>
    <source>
        <strain evidence="4 5">HO1-1</strain>
    </source>
</reference>
<proteinExistence type="predicted"/>
<dbReference type="InterPro" id="IPR039068">
    <property type="entry name" value="PqqC-like"/>
</dbReference>
<reference evidence="5" key="2">
    <citation type="submission" date="2020-03" db="EMBL/GenBank/DDBJ databases">
        <title>Complete Genome Sequences of Extremely Thermoacidophilic, Metal-Mobilizing Type-Strain Members of the Archaeal Family Sulfolobaceae: Acidianus brierleyi DSM-1651T, Acidianus sulfidivorans DSM-18786T, Metallosphaera hakonensis DSM-7519T, and Metallosphaera prunae DSM-10039T.</title>
        <authorList>
            <person name="Counts J.A."/>
            <person name="Kelly R.M."/>
        </authorList>
    </citation>
    <scope>NUCLEOTIDE SEQUENCE [LARGE SCALE GENOMIC DNA]</scope>
    <source>
        <strain evidence="5">HO1-1</strain>
    </source>
</reference>
<evidence type="ECO:0000313" key="5">
    <source>
        <dbReference type="Proteomes" id="UP000247586"/>
    </source>
</evidence>
<dbReference type="InterPro" id="IPR017004">
    <property type="entry name" value="UCP032676_PqqC"/>
</dbReference>
<feature type="domain" description="UCP032676 C2H2 type zinc-finger" evidence="3">
    <location>
        <begin position="1"/>
        <end position="59"/>
    </location>
</feature>
<dbReference type="EMBL" id="CP029287">
    <property type="protein sequence ID" value="AWR98574.1"/>
    <property type="molecule type" value="Genomic_DNA"/>
</dbReference>
<dbReference type="STRING" id="1293036.GCA_001315825_02621"/>
<feature type="domain" description="Thiaminase-2/PQQC" evidence="2">
    <location>
        <begin position="69"/>
        <end position="280"/>
    </location>
</feature>
<evidence type="ECO:0000313" key="4">
    <source>
        <dbReference type="EMBL" id="AWR98574.1"/>
    </source>
</evidence>
<dbReference type="GO" id="GO:0016491">
    <property type="term" value="F:oxidoreductase activity"/>
    <property type="evidence" value="ECO:0007669"/>
    <property type="project" value="UniProtKB-KW"/>
</dbReference>
<dbReference type="Proteomes" id="UP000247586">
    <property type="component" value="Chromosome"/>
</dbReference>
<dbReference type="InterPro" id="IPR032553">
    <property type="entry name" value="UCP032676_Znf-C2H2"/>
</dbReference>
<dbReference type="GeneID" id="36833952"/>
<dbReference type="KEGG" id="mhk:DFR87_01380"/>
<sequence>MPLCPSCETRFETWDQVASHMVSMAEKSNPSHVMWLNRNISLQELTPSELGKRLETFFSGSLKAWIITKFIEKFYGETPHPFMMAMQKPTKELLLGYVIEHQHFLVNWVKVLSKIIYDTNEIEIIRYELENITTEFVGTESSPAHYELLLRMGESLGMRRERILSTPPLKGTTEAIKTWREISNRHWTEVMAAMHSLELVADKNIRRYGAKIHYFNERILESDEFPTAVRDFLREGYEADQYHAEMALDLVEKYAQDQERVKITVLRSFDAFSKYLHSRLERAWLLEAQGVIA</sequence>
<dbReference type="InterPro" id="IPR016084">
    <property type="entry name" value="Haem_Oase-like_multi-hlx"/>
</dbReference>
<dbReference type="OrthoDB" id="56558at2157"/>
<name>A0A2U9IRG7_9CREN</name>
<keyword evidence="5" id="KW-1185">Reference proteome</keyword>
<dbReference type="SUPFAM" id="SSF48613">
    <property type="entry name" value="Heme oxygenase-like"/>
    <property type="match status" value="1"/>
</dbReference>
<gene>
    <name evidence="4" type="ORF">DFR87_01380</name>
</gene>
<dbReference type="Pfam" id="PF03070">
    <property type="entry name" value="TENA_THI-4"/>
    <property type="match status" value="1"/>
</dbReference>
<dbReference type="Pfam" id="PF16293">
    <property type="entry name" value="zf-C2H2_9"/>
    <property type="match status" value="1"/>
</dbReference>
<accession>A0A2U9IRG7</accession>
<organism evidence="4 5">
    <name type="scientific">Metallosphaera hakonensis JCM 8857 = DSM 7519</name>
    <dbReference type="NCBI Taxonomy" id="1293036"/>
    <lineage>
        <taxon>Archaea</taxon>
        <taxon>Thermoproteota</taxon>
        <taxon>Thermoprotei</taxon>
        <taxon>Sulfolobales</taxon>
        <taxon>Sulfolobaceae</taxon>
        <taxon>Metallosphaera</taxon>
    </lineage>
</organism>
<evidence type="ECO:0000256" key="1">
    <source>
        <dbReference type="ARBA" id="ARBA00023002"/>
    </source>
</evidence>
<dbReference type="InterPro" id="IPR004305">
    <property type="entry name" value="Thiaminase-2/PQQC"/>
</dbReference>
<protein>
    <submittedName>
        <fullName evidence="4">TenA family transcriptional regulator</fullName>
    </submittedName>
</protein>
<evidence type="ECO:0000259" key="3">
    <source>
        <dbReference type="Pfam" id="PF16293"/>
    </source>
</evidence>
<keyword evidence="1" id="KW-0560">Oxidoreductase</keyword>
<dbReference type="PIRSF" id="PIRSF032676">
    <property type="entry name" value="UCP032676_PQQC"/>
    <property type="match status" value="1"/>
</dbReference>
<dbReference type="AlphaFoldDB" id="A0A2U9IRG7"/>
<dbReference type="PANTHER" id="PTHR40279">
    <property type="entry name" value="PQQC-LIKE PROTEIN"/>
    <property type="match status" value="1"/>
</dbReference>
<dbReference type="PANTHER" id="PTHR40279:SF3">
    <property type="entry name" value="4-AMINOBENZOATE SYNTHASE"/>
    <property type="match status" value="1"/>
</dbReference>